<dbReference type="GO" id="GO:0005829">
    <property type="term" value="C:cytosol"/>
    <property type="evidence" value="ECO:0007669"/>
    <property type="project" value="TreeGrafter"/>
</dbReference>
<dbReference type="EMBL" id="FQNC01000017">
    <property type="protein sequence ID" value="SGY20255.1"/>
    <property type="molecule type" value="Genomic_DNA"/>
</dbReference>
<dbReference type="PROSITE" id="PS51257">
    <property type="entry name" value="PROKAR_LIPOPROTEIN"/>
    <property type="match status" value="1"/>
</dbReference>
<reference evidence="1 2" key="1">
    <citation type="submission" date="2016-11" db="EMBL/GenBank/DDBJ databases">
        <authorList>
            <person name="Jaros S."/>
            <person name="Januszkiewicz K."/>
            <person name="Wedrychowicz H."/>
        </authorList>
    </citation>
    <scope>NUCLEOTIDE SEQUENCE [LARGE SCALE GENOMIC DNA]</scope>
</reference>
<evidence type="ECO:0000313" key="1">
    <source>
        <dbReference type="EMBL" id="SGY20255.1"/>
    </source>
</evidence>
<dbReference type="Gene3D" id="3.40.1090.10">
    <property type="entry name" value="Cytosolic phospholipase A2 catalytic domain"/>
    <property type="match status" value="1"/>
</dbReference>
<dbReference type="Proteomes" id="UP000249464">
    <property type="component" value="Unassembled WGS sequence"/>
</dbReference>
<sequence length="149" mass="16619">MRANLGFLSTILAFQELDLWQLLTYTAGVSGSCWALASLYTLPIARDHRLSTKSVNRVREAHGGYQSLFGPLISKSKNSQKICMIDLYSTLVSSYFWMMPRKDGKDQVDPASMKWSRAYDNAGLAHGCAPFPIVSHANVGFHLERCLMA</sequence>
<dbReference type="AlphaFoldDB" id="A0A2X0NZ70"/>
<protein>
    <submittedName>
        <fullName evidence="1">BQ5605_C017g08553 protein</fullName>
    </submittedName>
</protein>
<dbReference type="GO" id="GO:0046475">
    <property type="term" value="P:glycerophospholipid catabolic process"/>
    <property type="evidence" value="ECO:0007669"/>
    <property type="project" value="TreeGrafter"/>
</dbReference>
<dbReference type="GO" id="GO:0004623">
    <property type="term" value="F:phospholipase A2 activity"/>
    <property type="evidence" value="ECO:0007669"/>
    <property type="project" value="TreeGrafter"/>
</dbReference>
<accession>A0A2X0NZ70</accession>
<dbReference type="InterPro" id="IPR016035">
    <property type="entry name" value="Acyl_Trfase/lysoPLipase"/>
</dbReference>
<keyword evidence="2" id="KW-1185">Reference proteome</keyword>
<name>A0A2X0NZ70_9BASI</name>
<dbReference type="PANTHER" id="PTHR10728:SF40">
    <property type="entry name" value="PATATIN FAMILY PROTEIN"/>
    <property type="match status" value="1"/>
</dbReference>
<organism evidence="1 2">
    <name type="scientific">Microbotryum silenes-dioicae</name>
    <dbReference type="NCBI Taxonomy" id="796604"/>
    <lineage>
        <taxon>Eukaryota</taxon>
        <taxon>Fungi</taxon>
        <taxon>Dikarya</taxon>
        <taxon>Basidiomycota</taxon>
        <taxon>Pucciniomycotina</taxon>
        <taxon>Microbotryomycetes</taxon>
        <taxon>Microbotryales</taxon>
        <taxon>Microbotryaceae</taxon>
        <taxon>Microbotryum</taxon>
    </lineage>
</organism>
<dbReference type="STRING" id="796604.A0A2X0NZ70"/>
<dbReference type="PANTHER" id="PTHR10728">
    <property type="entry name" value="CYTOSOLIC PHOSPHOLIPASE A2"/>
    <property type="match status" value="1"/>
</dbReference>
<evidence type="ECO:0000313" key="2">
    <source>
        <dbReference type="Proteomes" id="UP000249464"/>
    </source>
</evidence>
<proteinExistence type="predicted"/>
<dbReference type="SUPFAM" id="SSF52151">
    <property type="entry name" value="FabD/lysophospholipase-like"/>
    <property type="match status" value="1"/>
</dbReference>
<gene>
    <name evidence="1" type="primary">BQ5605_C017g08553</name>
    <name evidence="1" type="ORF">BQ5605_C017G08553</name>
</gene>